<feature type="chain" id="PRO_5035165829" evidence="6">
    <location>
        <begin position="21"/>
        <end position="216"/>
    </location>
</feature>
<dbReference type="InterPro" id="IPR022796">
    <property type="entry name" value="Chloroa_b-bind"/>
</dbReference>
<sequence length="216" mass="23152">MLSLVTAALAFSGTAAPIRGSSSVEMAAKKIAPKKIAPKMKTVAKVASSSAYANALGVIEPTGFFDPAGLSNGIDQATFDQYRTAELKHGRVAQLAVLGYIAPEIYRFPGDIAPGITFASIPNGVAAIDAIPALGWAQIIFLIGAVDYWGFLGDFDAGKPDLAPDELEKRQLQELQHGRLAMLAFLELLRHDSQNYVKPMFDGLDHMITGLPFLYN</sequence>
<dbReference type="SUPFAM" id="SSF103511">
    <property type="entry name" value="Chlorophyll a-b binding protein"/>
    <property type="match status" value="1"/>
</dbReference>
<evidence type="ECO:0000256" key="6">
    <source>
        <dbReference type="SAM" id="SignalP"/>
    </source>
</evidence>
<feature type="binding site" evidence="5">
    <location>
        <position position="174"/>
    </location>
    <ligand>
        <name>chlorophyll a</name>
        <dbReference type="ChEBI" id="CHEBI:58416"/>
        <label>1</label>
    </ligand>
</feature>
<feature type="binding site" description="axial binding residue" evidence="5">
    <location>
        <position position="91"/>
    </location>
    <ligand>
        <name>chlorophyll b</name>
        <dbReference type="ChEBI" id="CHEBI:61721"/>
        <label>1</label>
    </ligand>
    <ligandPart>
        <name>Mg</name>
        <dbReference type="ChEBI" id="CHEBI:25107"/>
    </ligandPart>
</feature>
<feature type="binding site" evidence="5">
    <location>
        <position position="86"/>
    </location>
    <ligand>
        <name>chlorophyll a</name>
        <dbReference type="ChEBI" id="CHEBI:58416"/>
        <label>1</label>
    </ligand>
</feature>
<name>A0A8J5X6S3_DIALT</name>
<feature type="binding site" evidence="5">
    <location>
        <position position="179"/>
    </location>
    <ligand>
        <name>chlorophyll a</name>
        <dbReference type="ChEBI" id="CHEBI:58416"/>
        <label>1</label>
    </ligand>
</feature>
<evidence type="ECO:0000313" key="7">
    <source>
        <dbReference type="EMBL" id="KAG8462341.1"/>
    </source>
</evidence>
<dbReference type="Proteomes" id="UP000751190">
    <property type="component" value="Unassembled WGS sequence"/>
</dbReference>
<organism evidence="7 8">
    <name type="scientific">Diacronema lutheri</name>
    <name type="common">Unicellular marine alga</name>
    <name type="synonym">Monochrysis lutheri</name>
    <dbReference type="NCBI Taxonomy" id="2081491"/>
    <lineage>
        <taxon>Eukaryota</taxon>
        <taxon>Haptista</taxon>
        <taxon>Haptophyta</taxon>
        <taxon>Pavlovophyceae</taxon>
        <taxon>Pavlovales</taxon>
        <taxon>Pavlovaceae</taxon>
        <taxon>Diacronema</taxon>
    </lineage>
</organism>
<keyword evidence="5" id="KW-0148">Chlorophyll</keyword>
<dbReference type="Gene3D" id="1.10.3460.10">
    <property type="entry name" value="Chlorophyll a/b binding protein domain"/>
    <property type="match status" value="1"/>
</dbReference>
<comment type="subcellular location">
    <subcellularLocation>
        <location evidence="1">Plastid</location>
        <location evidence="1">Chloroplast</location>
    </subcellularLocation>
</comment>
<keyword evidence="8" id="KW-1185">Reference proteome</keyword>
<evidence type="ECO:0000256" key="4">
    <source>
        <dbReference type="ARBA" id="ARBA00022640"/>
    </source>
</evidence>
<dbReference type="GO" id="GO:0009507">
    <property type="term" value="C:chloroplast"/>
    <property type="evidence" value="ECO:0007669"/>
    <property type="project" value="UniProtKB-SubCell"/>
</dbReference>
<evidence type="ECO:0000256" key="2">
    <source>
        <dbReference type="ARBA" id="ARBA00022528"/>
    </source>
</evidence>
<dbReference type="GO" id="GO:0016168">
    <property type="term" value="F:chlorophyll binding"/>
    <property type="evidence" value="ECO:0007669"/>
    <property type="project" value="UniProtKB-KW"/>
</dbReference>
<protein>
    <submittedName>
        <fullName evidence="7">Uncharacterized protein</fullName>
    </submittedName>
</protein>
<evidence type="ECO:0000313" key="8">
    <source>
        <dbReference type="Proteomes" id="UP000751190"/>
    </source>
</evidence>
<feature type="binding site" evidence="5">
    <location>
        <position position="71"/>
    </location>
    <ligand>
        <name>chlorophyll a</name>
        <dbReference type="ChEBI" id="CHEBI:58416"/>
        <label>1</label>
    </ligand>
</feature>
<reference evidence="7" key="1">
    <citation type="submission" date="2021-05" db="EMBL/GenBank/DDBJ databases">
        <title>The genome of the haptophyte Pavlova lutheri (Diacronema luteri, Pavlovales) - a model for lipid biosynthesis in eukaryotic algae.</title>
        <authorList>
            <person name="Hulatt C.J."/>
            <person name="Posewitz M.C."/>
        </authorList>
    </citation>
    <scope>NUCLEOTIDE SEQUENCE</scope>
    <source>
        <strain evidence="7">NIVA-4/92</strain>
    </source>
</reference>
<dbReference type="Pfam" id="PF00504">
    <property type="entry name" value="Chloroa_b-bind"/>
    <property type="match status" value="1"/>
</dbReference>
<keyword evidence="3" id="KW-0602">Photosynthesis</keyword>
<dbReference type="GO" id="GO:0009765">
    <property type="term" value="P:photosynthesis, light harvesting"/>
    <property type="evidence" value="ECO:0007669"/>
    <property type="project" value="InterPro"/>
</dbReference>
<dbReference type="InterPro" id="IPR001344">
    <property type="entry name" value="Chloro_AB-bd_pln"/>
</dbReference>
<keyword evidence="6" id="KW-0732">Signal</keyword>
<comment type="caution">
    <text evidence="7">The sequence shown here is derived from an EMBL/GenBank/DDBJ whole genome shotgun (WGS) entry which is preliminary data.</text>
</comment>
<dbReference type="GO" id="GO:0016020">
    <property type="term" value="C:membrane"/>
    <property type="evidence" value="ECO:0007669"/>
    <property type="project" value="InterPro"/>
</dbReference>
<keyword evidence="2" id="KW-0150">Chloroplast</keyword>
<feature type="binding site" evidence="5">
    <location>
        <position position="89"/>
    </location>
    <ligand>
        <name>chlorophyll a</name>
        <dbReference type="ChEBI" id="CHEBI:58416"/>
        <label>1</label>
    </ligand>
</feature>
<dbReference type="OrthoDB" id="423598at2759"/>
<evidence type="ECO:0000256" key="5">
    <source>
        <dbReference type="PIRSR" id="PIRSR601344-1"/>
    </source>
</evidence>
<accession>A0A8J5X6S3</accession>
<dbReference type="AlphaFoldDB" id="A0A8J5X6S3"/>
<dbReference type="PANTHER" id="PTHR21649">
    <property type="entry name" value="CHLOROPHYLL A/B BINDING PROTEIN"/>
    <property type="match status" value="1"/>
</dbReference>
<proteinExistence type="predicted"/>
<feature type="signal peptide" evidence="6">
    <location>
        <begin position="1"/>
        <end position="20"/>
    </location>
</feature>
<dbReference type="EMBL" id="JAGTXO010000021">
    <property type="protein sequence ID" value="KAG8462341.1"/>
    <property type="molecule type" value="Genomic_DNA"/>
</dbReference>
<gene>
    <name evidence="7" type="ORF">KFE25_012161</name>
</gene>
<feature type="binding site" description="axial binding residue" evidence="5">
    <location>
        <position position="52"/>
    </location>
    <ligand>
        <name>chlorophyll b</name>
        <dbReference type="ChEBI" id="CHEBI:61721"/>
        <label>1</label>
    </ligand>
    <ligandPart>
        <name>Mg</name>
        <dbReference type="ChEBI" id="CHEBI:25107"/>
    </ligandPart>
</feature>
<evidence type="ECO:0000256" key="1">
    <source>
        <dbReference type="ARBA" id="ARBA00004229"/>
    </source>
</evidence>
<keyword evidence="4" id="KW-0934">Plastid</keyword>
<evidence type="ECO:0000256" key="3">
    <source>
        <dbReference type="ARBA" id="ARBA00022531"/>
    </source>
</evidence>
<keyword evidence="5" id="KW-0157">Chromophore</keyword>